<dbReference type="Pfam" id="PF00535">
    <property type="entry name" value="Glycos_transf_2"/>
    <property type="match status" value="1"/>
</dbReference>
<accession>A0A6N6JHN2</accession>
<comment type="caution">
    <text evidence="5">The sequence shown here is derived from an EMBL/GenBank/DDBJ whole genome shotgun (WGS) entry which is preliminary data.</text>
</comment>
<feature type="domain" description="Glycosyltransferase 2-like" evidence="4">
    <location>
        <begin position="13"/>
        <end position="143"/>
    </location>
</feature>
<dbReference type="PANTHER" id="PTHR43685:SF5">
    <property type="entry name" value="GLYCOSYLTRANSFERASE EPSE-RELATED"/>
    <property type="match status" value="1"/>
</dbReference>
<evidence type="ECO:0000256" key="2">
    <source>
        <dbReference type="ARBA" id="ARBA00022676"/>
    </source>
</evidence>
<evidence type="ECO:0000256" key="1">
    <source>
        <dbReference type="ARBA" id="ARBA00006739"/>
    </source>
</evidence>
<dbReference type="InterPro" id="IPR001173">
    <property type="entry name" value="Glyco_trans_2-like"/>
</dbReference>
<reference evidence="5 6" key="1">
    <citation type="submission" date="2019-12" db="EMBL/GenBank/DDBJ databases">
        <title>Litoreibacter badius sp. nov., a novel bacteriochlorophyll a-containing bacterium in the genus Litoreibacter.</title>
        <authorList>
            <person name="Kanamuro M."/>
            <person name="Takabe Y."/>
            <person name="Mori K."/>
            <person name="Takaichi S."/>
            <person name="Hanada S."/>
        </authorList>
    </citation>
    <scope>NUCLEOTIDE SEQUENCE [LARGE SCALE GENOMIC DNA]</scope>
    <source>
        <strain evidence="5 6">K6</strain>
    </source>
</reference>
<dbReference type="InterPro" id="IPR050834">
    <property type="entry name" value="Glycosyltransf_2"/>
</dbReference>
<dbReference type="AlphaFoldDB" id="A0A6N6JHN2"/>
<keyword evidence="3" id="KW-0808">Transferase</keyword>
<organism evidence="5 6">
    <name type="scientific">Litoreibacter roseus</name>
    <dbReference type="NCBI Taxonomy" id="2601869"/>
    <lineage>
        <taxon>Bacteria</taxon>
        <taxon>Pseudomonadati</taxon>
        <taxon>Pseudomonadota</taxon>
        <taxon>Alphaproteobacteria</taxon>
        <taxon>Rhodobacterales</taxon>
        <taxon>Roseobacteraceae</taxon>
        <taxon>Litoreibacter</taxon>
    </lineage>
</organism>
<dbReference type="SUPFAM" id="SSF53448">
    <property type="entry name" value="Nucleotide-diphospho-sugar transferases"/>
    <property type="match status" value="1"/>
</dbReference>
<evidence type="ECO:0000313" key="5">
    <source>
        <dbReference type="EMBL" id="GFE64899.1"/>
    </source>
</evidence>
<comment type="similarity">
    <text evidence="1">Belongs to the glycosyltransferase 2 family.</text>
</comment>
<dbReference type="OrthoDB" id="9807795at2"/>
<dbReference type="GO" id="GO:0016757">
    <property type="term" value="F:glycosyltransferase activity"/>
    <property type="evidence" value="ECO:0007669"/>
    <property type="project" value="UniProtKB-KW"/>
</dbReference>
<gene>
    <name evidence="5" type="ORF">KIN_19730</name>
</gene>
<evidence type="ECO:0000256" key="3">
    <source>
        <dbReference type="ARBA" id="ARBA00022679"/>
    </source>
</evidence>
<keyword evidence="6" id="KW-1185">Reference proteome</keyword>
<dbReference type="InterPro" id="IPR029044">
    <property type="entry name" value="Nucleotide-diphossugar_trans"/>
</dbReference>
<protein>
    <recommendedName>
        <fullName evidence="4">Glycosyltransferase 2-like domain-containing protein</fullName>
    </recommendedName>
</protein>
<dbReference type="PANTHER" id="PTHR43685">
    <property type="entry name" value="GLYCOSYLTRANSFERASE"/>
    <property type="match status" value="1"/>
</dbReference>
<dbReference type="RefSeq" id="WP_159806406.1">
    <property type="nucleotide sequence ID" value="NZ_BLJE01000002.1"/>
</dbReference>
<dbReference type="Gene3D" id="3.90.550.10">
    <property type="entry name" value="Spore Coat Polysaccharide Biosynthesis Protein SpsA, Chain A"/>
    <property type="match status" value="1"/>
</dbReference>
<keyword evidence="2" id="KW-0328">Glycosyltransferase</keyword>
<name>A0A6N6JHN2_9RHOB</name>
<evidence type="ECO:0000259" key="4">
    <source>
        <dbReference type="Pfam" id="PF00535"/>
    </source>
</evidence>
<dbReference type="Proteomes" id="UP000436822">
    <property type="component" value="Unassembled WGS sequence"/>
</dbReference>
<proteinExistence type="inferred from homology"/>
<sequence length="350" mass="38048">MPEAADGPPPAISVLMSLRNGAAHLPATLNSLADLRSPSGQIIEFVIVDDGSDDETPALLAGWVERDDRVRVLRRDTPTGLAAALNYGLEACGAPLVARADGDDLYHPDRLILQADAFTDNPDLGVLSCGYDRISDDDELISTVIPPTGPDILRFRMLFMNPILHPGVMFRTAVVRDVGGYDPAYWTAQDSDLWARLRDKTVIDNLPDSLVRYRVHSGSVMKTRGDAGQKLSRSVPERLQTDYFGGELPYDVGSTVDLFQGFKPLSADKVRAGINGLQDIYAIAKHRETPAVLVDFRRQVIGSMLKQAKWIKGKAPLAALALWRAALAFKMAGSATASTTSSPDRKVPQL</sequence>
<evidence type="ECO:0000313" key="6">
    <source>
        <dbReference type="Proteomes" id="UP000436822"/>
    </source>
</evidence>
<dbReference type="EMBL" id="BLJE01000002">
    <property type="protein sequence ID" value="GFE64899.1"/>
    <property type="molecule type" value="Genomic_DNA"/>
</dbReference>